<dbReference type="PIRSF" id="PIRSF000876">
    <property type="entry name" value="RR_chemtxs_CheB"/>
    <property type="match status" value="1"/>
</dbReference>
<name>A0A437R1F9_9GAMM</name>
<feature type="active site" evidence="5">
    <location>
        <position position="263"/>
    </location>
</feature>
<sequence>MKLGIIGAVESTALLKALQTKHQLCWVVADPAQALLQQKKMPVDLLLVEIQPLFLTESIVLLRQSFHCPLVLFSTDGTDHTQLVFKAFGLGANDYIALNEQTTAELLLRKIQQQLLLLKPATTPKIRQVAADKQLTVVAIGASTGGPASLNELIKALPADFPAAIVIVQHLDGKFSSGMASWLGQEASMKVQLATAGELLKSGTVYLAAADQHLHLSAQGEFYYSDTPSPSLFKPSIDVFFESLVCNWSGTAIGILLTGMGFDGATGLKKMKDKGWFTIAQDQASSAVYGMPKAAVHLNAVTEVLPLDRIAERLIKLC</sequence>
<dbReference type="SUPFAM" id="SSF52172">
    <property type="entry name" value="CheY-like"/>
    <property type="match status" value="1"/>
</dbReference>
<organism evidence="7 8">
    <name type="scientific">Rheinheimera riviphila</name>
    <dbReference type="NCBI Taxonomy" id="1834037"/>
    <lineage>
        <taxon>Bacteria</taxon>
        <taxon>Pseudomonadati</taxon>
        <taxon>Pseudomonadota</taxon>
        <taxon>Gammaproteobacteria</taxon>
        <taxon>Chromatiales</taxon>
        <taxon>Chromatiaceae</taxon>
        <taxon>Rheinheimera</taxon>
    </lineage>
</organism>
<dbReference type="RefSeq" id="WP_127698112.1">
    <property type="nucleotide sequence ID" value="NZ_SACS01000004.1"/>
</dbReference>
<dbReference type="GO" id="GO:0006935">
    <property type="term" value="P:chemotaxis"/>
    <property type="evidence" value="ECO:0007669"/>
    <property type="project" value="UniProtKB-UniRule"/>
</dbReference>
<dbReference type="EMBL" id="SACS01000004">
    <property type="protein sequence ID" value="RVU40575.1"/>
    <property type="molecule type" value="Genomic_DNA"/>
</dbReference>
<evidence type="ECO:0000313" key="7">
    <source>
        <dbReference type="EMBL" id="RVU40575.1"/>
    </source>
</evidence>
<dbReference type="PANTHER" id="PTHR42872">
    <property type="entry name" value="PROTEIN-GLUTAMATE METHYLESTERASE/PROTEIN-GLUTAMINE GLUTAMINASE"/>
    <property type="match status" value="1"/>
</dbReference>
<evidence type="ECO:0000256" key="5">
    <source>
        <dbReference type="PROSITE-ProRule" id="PRU00050"/>
    </source>
</evidence>
<dbReference type="SUPFAM" id="SSF52738">
    <property type="entry name" value="Methylesterase CheB, C-terminal domain"/>
    <property type="match status" value="1"/>
</dbReference>
<dbReference type="OrthoDB" id="9793421at2"/>
<proteinExistence type="predicted"/>
<dbReference type="GO" id="GO:0005737">
    <property type="term" value="C:cytoplasm"/>
    <property type="evidence" value="ECO:0007669"/>
    <property type="project" value="InterPro"/>
</dbReference>
<dbReference type="InterPro" id="IPR035909">
    <property type="entry name" value="CheB_C"/>
</dbReference>
<dbReference type="Pfam" id="PF01339">
    <property type="entry name" value="CheB_methylest"/>
    <property type="match status" value="1"/>
</dbReference>
<keyword evidence="1 5" id="KW-0145">Chemotaxis</keyword>
<feature type="active site" evidence="5">
    <location>
        <position position="170"/>
    </location>
</feature>
<dbReference type="InterPro" id="IPR000673">
    <property type="entry name" value="Sig_transdc_resp-reg_Me-estase"/>
</dbReference>
<dbReference type="InterPro" id="IPR011006">
    <property type="entry name" value="CheY-like_superfamily"/>
</dbReference>
<comment type="caution">
    <text evidence="7">The sequence shown here is derived from an EMBL/GenBank/DDBJ whole genome shotgun (WGS) entry which is preliminary data.</text>
</comment>
<dbReference type="Gene3D" id="3.40.50.180">
    <property type="entry name" value="Methylesterase CheB, C-terminal domain"/>
    <property type="match status" value="1"/>
</dbReference>
<dbReference type="CDD" id="cd16432">
    <property type="entry name" value="CheB_Rec"/>
    <property type="match status" value="1"/>
</dbReference>
<dbReference type="Proteomes" id="UP000283077">
    <property type="component" value="Unassembled WGS sequence"/>
</dbReference>
<feature type="domain" description="CheB-type methylesterase" evidence="6">
    <location>
        <begin position="134"/>
        <end position="318"/>
    </location>
</feature>
<dbReference type="GO" id="GO:0008984">
    <property type="term" value="F:protein-glutamate methylesterase activity"/>
    <property type="evidence" value="ECO:0007669"/>
    <property type="project" value="UniProtKB-EC"/>
</dbReference>
<evidence type="ECO:0000256" key="1">
    <source>
        <dbReference type="ARBA" id="ARBA00022500"/>
    </source>
</evidence>
<dbReference type="PROSITE" id="PS50122">
    <property type="entry name" value="CHEB"/>
    <property type="match status" value="1"/>
</dbReference>
<keyword evidence="8" id="KW-1185">Reference proteome</keyword>
<dbReference type="InterPro" id="IPR008248">
    <property type="entry name" value="CheB-like"/>
</dbReference>
<protein>
    <recommendedName>
        <fullName evidence="3">protein-glutamate methylesterase</fullName>
        <ecNumber evidence="3">3.1.1.61</ecNumber>
    </recommendedName>
</protein>
<evidence type="ECO:0000259" key="6">
    <source>
        <dbReference type="PROSITE" id="PS50122"/>
    </source>
</evidence>
<evidence type="ECO:0000256" key="4">
    <source>
        <dbReference type="ARBA" id="ARBA00048267"/>
    </source>
</evidence>
<gene>
    <name evidence="7" type="ORF">EOE67_05900</name>
</gene>
<evidence type="ECO:0000256" key="2">
    <source>
        <dbReference type="ARBA" id="ARBA00022801"/>
    </source>
</evidence>
<dbReference type="EC" id="3.1.1.61" evidence="3"/>
<evidence type="ECO:0000313" key="8">
    <source>
        <dbReference type="Proteomes" id="UP000283077"/>
    </source>
</evidence>
<keyword evidence="2 5" id="KW-0378">Hydrolase</keyword>
<feature type="active site" evidence="5">
    <location>
        <position position="143"/>
    </location>
</feature>
<comment type="catalytic activity">
    <reaction evidence="4">
        <text>[protein]-L-glutamate 5-O-methyl ester + H2O = L-glutamyl-[protein] + methanol + H(+)</text>
        <dbReference type="Rhea" id="RHEA:23236"/>
        <dbReference type="Rhea" id="RHEA-COMP:10208"/>
        <dbReference type="Rhea" id="RHEA-COMP:10311"/>
        <dbReference type="ChEBI" id="CHEBI:15377"/>
        <dbReference type="ChEBI" id="CHEBI:15378"/>
        <dbReference type="ChEBI" id="CHEBI:17790"/>
        <dbReference type="ChEBI" id="CHEBI:29973"/>
        <dbReference type="ChEBI" id="CHEBI:82795"/>
        <dbReference type="EC" id="3.1.1.61"/>
    </reaction>
</comment>
<dbReference type="AlphaFoldDB" id="A0A437R1F9"/>
<reference evidence="7 8" key="1">
    <citation type="submission" date="2019-01" db="EMBL/GenBank/DDBJ databases">
        <authorList>
            <person name="Chen W.-M."/>
        </authorList>
    </citation>
    <scope>NUCLEOTIDE SEQUENCE [LARGE SCALE GENOMIC DNA]</scope>
    <source>
        <strain evidence="7 8">KYPC3</strain>
    </source>
</reference>
<dbReference type="GO" id="GO:0000156">
    <property type="term" value="F:phosphorelay response regulator activity"/>
    <property type="evidence" value="ECO:0007669"/>
    <property type="project" value="InterPro"/>
</dbReference>
<evidence type="ECO:0000256" key="3">
    <source>
        <dbReference type="ARBA" id="ARBA00039140"/>
    </source>
</evidence>
<accession>A0A437R1F9</accession>
<dbReference type="PANTHER" id="PTHR42872:SF6">
    <property type="entry name" value="PROTEIN-GLUTAMATE METHYLESTERASE_PROTEIN-GLUTAMINE GLUTAMINASE"/>
    <property type="match status" value="1"/>
</dbReference>